<accession>A0A9X2CYU3</accession>
<dbReference type="InterPro" id="IPR006094">
    <property type="entry name" value="Oxid_FAD_bind_N"/>
</dbReference>
<dbReference type="InterPro" id="IPR016169">
    <property type="entry name" value="FAD-bd_PCMH_sub2"/>
</dbReference>
<dbReference type="InterPro" id="IPR016170">
    <property type="entry name" value="Cytok_DH_C_sf"/>
</dbReference>
<evidence type="ECO:0000256" key="2">
    <source>
        <dbReference type="ARBA" id="ARBA00005466"/>
    </source>
</evidence>
<keyword evidence="3" id="KW-0285">Flavoprotein</keyword>
<keyword evidence="5" id="KW-0560">Oxidoreductase</keyword>
<dbReference type="PROSITE" id="PS51387">
    <property type="entry name" value="FAD_PCMH"/>
    <property type="match status" value="1"/>
</dbReference>
<evidence type="ECO:0000256" key="5">
    <source>
        <dbReference type="ARBA" id="ARBA00023002"/>
    </source>
</evidence>
<dbReference type="EMBL" id="JAJKBJ010000004">
    <property type="protein sequence ID" value="MCL9683409.1"/>
    <property type="molecule type" value="Genomic_DNA"/>
</dbReference>
<dbReference type="GO" id="GO:0019139">
    <property type="term" value="F:cytokinin dehydrogenase activity"/>
    <property type="evidence" value="ECO:0007669"/>
    <property type="project" value="InterPro"/>
</dbReference>
<dbReference type="InterPro" id="IPR016166">
    <property type="entry name" value="FAD-bd_PCMH"/>
</dbReference>
<dbReference type="InterPro" id="IPR016164">
    <property type="entry name" value="FAD-linked_Oxase-like_C"/>
</dbReference>
<feature type="domain" description="FAD-binding PCMH-type" evidence="6">
    <location>
        <begin position="40"/>
        <end position="209"/>
    </location>
</feature>
<name>A0A9X2CYU3_9GAMM</name>
<comment type="caution">
    <text evidence="7">The sequence shown here is derived from an EMBL/GenBank/DDBJ whole genome shotgun (WGS) entry which is preliminary data.</text>
</comment>
<dbReference type="Gene3D" id="3.40.462.10">
    <property type="entry name" value="FAD-linked oxidases, C-terminal domain"/>
    <property type="match status" value="1"/>
</dbReference>
<dbReference type="GO" id="GO:0009690">
    <property type="term" value="P:cytokinin metabolic process"/>
    <property type="evidence" value="ECO:0007669"/>
    <property type="project" value="InterPro"/>
</dbReference>
<dbReference type="SUPFAM" id="SSF55103">
    <property type="entry name" value="FAD-linked oxidases, C-terminal domain"/>
    <property type="match status" value="1"/>
</dbReference>
<sequence length="463" mass="52219">MLHQKWNTEIIKQHKKETGQTLLKDEQTLACFSQDFGKLIKAYPSAVCIPENTSSLQSLIRFAHQYKLPVTIRGNGLSQCGQSLPVPGGLTLSMREFVKPLDMEGDTIWVEANTSWADLLAISLQYHKAPFVLPYNCNLSVGGVLSAGGVGSSSFKYGAINGHISALEVIDGLGVKQIVNKNSSLFHACLSGQGRFAVITKACVQLRAVKPLVKTFCLVYTSQEQWFEDIYKIKDKVDYMELFCSPSIQGAKLKDGKRVPMAQWLYGLHLSIEYGKKAPELNDIIAHLKPWQVINTQEETILSYFLRHNSRFDVMKMLGQWDLLHPWYECFITTRVLKENLAELLQQLPIHYASLVHVVPMAKQKSGFLMLPEEEPVCSFMILNPGVPDVLKDSCLQAIQHLDACFLHQGGKRYLSGFLGQDLSSNYWSKHFGEQYTSWVDLKKQYDPEGVFTSMLHTPHELS</sequence>
<comment type="similarity">
    <text evidence="2">Belongs to the oxygen-dependent FAD-linked oxidoreductase family.</text>
</comment>
<organism evidence="7 8">
    <name type="scientific">Legionella maioricensis</name>
    <dbReference type="NCBI Taxonomy" id="2896528"/>
    <lineage>
        <taxon>Bacteria</taxon>
        <taxon>Pseudomonadati</taxon>
        <taxon>Pseudomonadota</taxon>
        <taxon>Gammaproteobacteria</taxon>
        <taxon>Legionellales</taxon>
        <taxon>Legionellaceae</taxon>
        <taxon>Legionella</taxon>
    </lineage>
</organism>
<dbReference type="GO" id="GO:0071949">
    <property type="term" value="F:FAD binding"/>
    <property type="evidence" value="ECO:0007669"/>
    <property type="project" value="InterPro"/>
</dbReference>
<dbReference type="InterPro" id="IPR015345">
    <property type="entry name" value="Cytokinin_DH_FAD/cytokin-bd"/>
</dbReference>
<comment type="cofactor">
    <cofactor evidence="1">
        <name>FAD</name>
        <dbReference type="ChEBI" id="CHEBI:57692"/>
    </cofactor>
</comment>
<dbReference type="Gene3D" id="3.30.465.10">
    <property type="match status" value="1"/>
</dbReference>
<dbReference type="RefSeq" id="WP_250423475.1">
    <property type="nucleotide sequence ID" value="NZ_JAJKBJ010000004.1"/>
</dbReference>
<protein>
    <submittedName>
        <fullName evidence="7">FAD-binding oxidoreductase</fullName>
    </submittedName>
</protein>
<evidence type="ECO:0000259" key="6">
    <source>
        <dbReference type="PROSITE" id="PS51387"/>
    </source>
</evidence>
<keyword evidence="4" id="KW-0274">FAD</keyword>
<dbReference type="PANTHER" id="PTHR13878:SF53">
    <property type="entry name" value="CYTOKININ DEHYDROGENASE 6"/>
    <property type="match status" value="1"/>
</dbReference>
<gene>
    <name evidence="7" type="ORF">LOX96_04845</name>
</gene>
<dbReference type="InterPro" id="IPR016167">
    <property type="entry name" value="FAD-bd_PCMH_sub1"/>
</dbReference>
<dbReference type="InterPro" id="IPR050432">
    <property type="entry name" value="FAD-linked_Oxidoreductases_BP"/>
</dbReference>
<evidence type="ECO:0000313" key="8">
    <source>
        <dbReference type="Proteomes" id="UP001139721"/>
    </source>
</evidence>
<keyword evidence="8" id="KW-1185">Reference proteome</keyword>
<evidence type="ECO:0000256" key="1">
    <source>
        <dbReference type="ARBA" id="ARBA00001974"/>
    </source>
</evidence>
<proteinExistence type="inferred from homology"/>
<evidence type="ECO:0000313" key="7">
    <source>
        <dbReference type="EMBL" id="MCL9683409.1"/>
    </source>
</evidence>
<evidence type="ECO:0000256" key="3">
    <source>
        <dbReference type="ARBA" id="ARBA00022630"/>
    </source>
</evidence>
<dbReference type="Proteomes" id="UP001139721">
    <property type="component" value="Unassembled WGS sequence"/>
</dbReference>
<dbReference type="Pfam" id="PF09265">
    <property type="entry name" value="Cytokin-bind"/>
    <property type="match status" value="1"/>
</dbReference>
<dbReference type="Pfam" id="PF01565">
    <property type="entry name" value="FAD_binding_4"/>
    <property type="match status" value="1"/>
</dbReference>
<dbReference type="AlphaFoldDB" id="A0A9X2CYU3"/>
<dbReference type="InterPro" id="IPR036318">
    <property type="entry name" value="FAD-bd_PCMH-like_sf"/>
</dbReference>
<evidence type="ECO:0000256" key="4">
    <source>
        <dbReference type="ARBA" id="ARBA00022827"/>
    </source>
</evidence>
<dbReference type="Gene3D" id="3.30.43.10">
    <property type="entry name" value="Uridine Diphospho-n-acetylenolpyruvylglucosamine Reductase, domain 2"/>
    <property type="match status" value="1"/>
</dbReference>
<dbReference type="SUPFAM" id="SSF56176">
    <property type="entry name" value="FAD-binding/transporter-associated domain-like"/>
    <property type="match status" value="1"/>
</dbReference>
<reference evidence="7" key="1">
    <citation type="submission" date="2021-11" db="EMBL/GenBank/DDBJ databases">
        <title>Legionella maioricencis sp. nov., a new species isolated from hot water samples in Mallorca.</title>
        <authorList>
            <person name="Crespi S."/>
            <person name="Drasar V."/>
            <person name="Salva-Serra F."/>
            <person name="Jaen-Luchoro D."/>
            <person name="Pineiro-Iglesias B."/>
            <person name="Aliaga F."/>
            <person name="Fernandez-Juarez V."/>
            <person name="Coll G."/>
            <person name="Moore E.R.B."/>
            <person name="Bennasar-Figueras A."/>
        </authorList>
    </citation>
    <scope>NUCLEOTIDE SEQUENCE</scope>
    <source>
        <strain evidence="7">HCPI-6</strain>
    </source>
</reference>
<dbReference type="PANTHER" id="PTHR13878">
    <property type="entry name" value="GULONOLACTONE OXIDASE"/>
    <property type="match status" value="1"/>
</dbReference>